<dbReference type="EMBL" id="BPLQ01002624">
    <property type="protein sequence ID" value="GIX94653.1"/>
    <property type="molecule type" value="Genomic_DNA"/>
</dbReference>
<reference evidence="1 2" key="1">
    <citation type="submission" date="2021-06" db="EMBL/GenBank/DDBJ databases">
        <title>Caerostris darwini draft genome.</title>
        <authorList>
            <person name="Kono N."/>
            <person name="Arakawa K."/>
        </authorList>
    </citation>
    <scope>NUCLEOTIDE SEQUENCE [LARGE SCALE GENOMIC DNA]</scope>
</reference>
<evidence type="ECO:0000313" key="2">
    <source>
        <dbReference type="Proteomes" id="UP001054837"/>
    </source>
</evidence>
<sequence length="97" mass="10878">MSPCSLGNVALDDGKQKCAKLVTIIKEMEITDSQIALSRSATGLTSEFQRDALELLVKLEVKKNLQPWSLSYNAAEKKPSTDQIENVKNHRENLYKN</sequence>
<accession>A0AAV4PF67</accession>
<evidence type="ECO:0000313" key="1">
    <source>
        <dbReference type="EMBL" id="GIX94653.1"/>
    </source>
</evidence>
<gene>
    <name evidence="1" type="ORF">CDAR_3681</name>
</gene>
<comment type="caution">
    <text evidence="1">The sequence shown here is derived from an EMBL/GenBank/DDBJ whole genome shotgun (WGS) entry which is preliminary data.</text>
</comment>
<dbReference type="AlphaFoldDB" id="A0AAV4PF67"/>
<name>A0AAV4PF67_9ARAC</name>
<proteinExistence type="predicted"/>
<keyword evidence="2" id="KW-1185">Reference proteome</keyword>
<dbReference type="Proteomes" id="UP001054837">
    <property type="component" value="Unassembled WGS sequence"/>
</dbReference>
<protein>
    <submittedName>
        <fullName evidence="1">Uncharacterized protein</fullName>
    </submittedName>
</protein>
<organism evidence="1 2">
    <name type="scientific">Caerostris darwini</name>
    <dbReference type="NCBI Taxonomy" id="1538125"/>
    <lineage>
        <taxon>Eukaryota</taxon>
        <taxon>Metazoa</taxon>
        <taxon>Ecdysozoa</taxon>
        <taxon>Arthropoda</taxon>
        <taxon>Chelicerata</taxon>
        <taxon>Arachnida</taxon>
        <taxon>Araneae</taxon>
        <taxon>Araneomorphae</taxon>
        <taxon>Entelegynae</taxon>
        <taxon>Araneoidea</taxon>
        <taxon>Araneidae</taxon>
        <taxon>Caerostris</taxon>
    </lineage>
</organism>